<proteinExistence type="inferred from homology"/>
<evidence type="ECO:0000313" key="8">
    <source>
        <dbReference type="Proteomes" id="UP001180087"/>
    </source>
</evidence>
<feature type="transmembrane region" description="Helical" evidence="6">
    <location>
        <begin position="45"/>
        <end position="70"/>
    </location>
</feature>
<organism evidence="7 8">
    <name type="scientific">Aciduricibacillus chroicocephali</name>
    <dbReference type="NCBI Taxonomy" id="3054939"/>
    <lineage>
        <taxon>Bacteria</taxon>
        <taxon>Bacillati</taxon>
        <taxon>Bacillota</taxon>
        <taxon>Bacilli</taxon>
        <taxon>Bacillales</taxon>
        <taxon>Bacillaceae</taxon>
        <taxon>Aciduricibacillus</taxon>
    </lineage>
</organism>
<feature type="transmembrane region" description="Helical" evidence="6">
    <location>
        <begin position="263"/>
        <end position="280"/>
    </location>
</feature>
<feature type="transmembrane region" description="Helical" evidence="6">
    <location>
        <begin position="332"/>
        <end position="359"/>
    </location>
</feature>
<feature type="transmembrane region" description="Helical" evidence="6">
    <location>
        <begin position="235"/>
        <end position="257"/>
    </location>
</feature>
<keyword evidence="5 6" id="KW-0472">Membrane</keyword>
<evidence type="ECO:0000256" key="2">
    <source>
        <dbReference type="ARBA" id="ARBA00009773"/>
    </source>
</evidence>
<gene>
    <name evidence="7" type="ORF">QR721_01905</name>
</gene>
<keyword evidence="3 6" id="KW-0812">Transmembrane</keyword>
<evidence type="ECO:0000256" key="6">
    <source>
        <dbReference type="SAM" id="Phobius"/>
    </source>
</evidence>
<reference evidence="7" key="1">
    <citation type="submission" date="2023-06" db="EMBL/GenBank/DDBJ databases">
        <title>A Treasure from Seagulls: Isolation and Description of Aciduricobacillus qingdaonensis gen. nov., sp. nov., a Rare Obligately Uric Acid-utilizing Member in the Family Bacillaceae.</title>
        <authorList>
            <person name="Liu W."/>
            <person name="Wang B."/>
        </authorList>
    </citation>
    <scope>NUCLEOTIDE SEQUENCE</scope>
    <source>
        <strain evidence="7">44XB</strain>
    </source>
</reference>
<dbReference type="PANTHER" id="PTHR21716">
    <property type="entry name" value="TRANSMEMBRANE PROTEIN"/>
    <property type="match status" value="1"/>
</dbReference>
<evidence type="ECO:0000256" key="3">
    <source>
        <dbReference type="ARBA" id="ARBA00022692"/>
    </source>
</evidence>
<protein>
    <submittedName>
        <fullName evidence="7">AI-2E family transporter</fullName>
    </submittedName>
</protein>
<feature type="transmembrane region" description="Helical" evidence="6">
    <location>
        <begin position="287"/>
        <end position="312"/>
    </location>
</feature>
<dbReference type="EMBL" id="CP129113">
    <property type="protein sequence ID" value="WLV25018.1"/>
    <property type="molecule type" value="Genomic_DNA"/>
</dbReference>
<keyword evidence="8" id="KW-1185">Reference proteome</keyword>
<name>A0ABY9KVZ0_9BACI</name>
<comment type="similarity">
    <text evidence="2">Belongs to the autoinducer-2 exporter (AI-2E) (TC 2.A.86) family.</text>
</comment>
<comment type="subcellular location">
    <subcellularLocation>
        <location evidence="1">Membrane</location>
        <topology evidence="1">Multi-pass membrane protein</topology>
    </subcellularLocation>
</comment>
<evidence type="ECO:0000256" key="1">
    <source>
        <dbReference type="ARBA" id="ARBA00004141"/>
    </source>
</evidence>
<dbReference type="InterPro" id="IPR002549">
    <property type="entry name" value="AI-2E-like"/>
</dbReference>
<sequence length="407" mass="45897">MEKNSNQLPSSRMIRFLGGYNLLFMLLILILIGIAVYVFNKVSFVFQPLLIIMSTIAPPIILAFIAYYLLNPIVNLLEKFKIKRIWGILILILGIIGLITWLSFVTVPAIRTQAMELGENFPAYIEKMGMGFKTWIDGTFLGTYYDQGYAWVMKKADRLPADISHYFGGAAEGIMNFASTLTHVVIVLITFPFVLFFLLKDSGRFKEYFLKILPPKFRADADHILDRMDVQVGSYIQGQIIVATCIGILLYIGYLIIDLDYAITLAIIAAVTSVVPYLGPMIAVTPAIIIALVTSPIMLLKMAIVWAAVQFLEGHFISPNIMGKTMQIHPLTIMFVLLTAGNLFGVFGVILAIPGYAILKVIVTYLYSKFKDRYNRFFGADAGTYQLSDEFHHPYDKDQDHHIFRKK</sequence>
<evidence type="ECO:0000313" key="7">
    <source>
        <dbReference type="EMBL" id="WLV25018.1"/>
    </source>
</evidence>
<accession>A0ABY9KVZ0</accession>
<dbReference type="PANTHER" id="PTHR21716:SF69">
    <property type="entry name" value="TRANSPORT PROTEIN YUBA-RELATED"/>
    <property type="match status" value="1"/>
</dbReference>
<keyword evidence="4 6" id="KW-1133">Transmembrane helix</keyword>
<evidence type="ECO:0000256" key="4">
    <source>
        <dbReference type="ARBA" id="ARBA00022989"/>
    </source>
</evidence>
<feature type="transmembrane region" description="Helical" evidence="6">
    <location>
        <begin position="85"/>
        <end position="110"/>
    </location>
</feature>
<dbReference type="Proteomes" id="UP001180087">
    <property type="component" value="Chromosome"/>
</dbReference>
<dbReference type="Pfam" id="PF01594">
    <property type="entry name" value="AI-2E_transport"/>
    <property type="match status" value="1"/>
</dbReference>
<evidence type="ECO:0000256" key="5">
    <source>
        <dbReference type="ARBA" id="ARBA00023136"/>
    </source>
</evidence>
<dbReference type="RefSeq" id="WP_348028635.1">
    <property type="nucleotide sequence ID" value="NZ_CP129113.1"/>
</dbReference>
<feature type="transmembrane region" description="Helical" evidence="6">
    <location>
        <begin position="174"/>
        <end position="199"/>
    </location>
</feature>
<feature type="transmembrane region" description="Helical" evidence="6">
    <location>
        <begin position="20"/>
        <end position="39"/>
    </location>
</feature>